<feature type="signal peptide" evidence="1">
    <location>
        <begin position="1"/>
        <end position="23"/>
    </location>
</feature>
<evidence type="ECO:0000256" key="1">
    <source>
        <dbReference type="SAM" id="SignalP"/>
    </source>
</evidence>
<evidence type="ECO:0000259" key="2">
    <source>
        <dbReference type="Pfam" id="PF14534"/>
    </source>
</evidence>
<dbReference type="InterPro" id="IPR027843">
    <property type="entry name" value="DUF4440"/>
</dbReference>
<keyword evidence="4" id="KW-1185">Reference proteome</keyword>
<reference evidence="3" key="1">
    <citation type="submission" date="2020-12" db="EMBL/GenBank/DDBJ databases">
        <title>The genome sequence of Inhella sp. 4Y17.</title>
        <authorList>
            <person name="Liu Y."/>
        </authorList>
    </citation>
    <scope>NUCLEOTIDE SEQUENCE</scope>
    <source>
        <strain evidence="3">4Y10</strain>
    </source>
</reference>
<evidence type="ECO:0000313" key="4">
    <source>
        <dbReference type="Proteomes" id="UP000620139"/>
    </source>
</evidence>
<feature type="domain" description="DUF4440" evidence="2">
    <location>
        <begin position="39"/>
        <end position="144"/>
    </location>
</feature>
<name>A0A931IWW4_9BURK</name>
<organism evidence="3 4">
    <name type="scientific">Inhella gelatinilytica</name>
    <dbReference type="NCBI Taxonomy" id="2795030"/>
    <lineage>
        <taxon>Bacteria</taxon>
        <taxon>Pseudomonadati</taxon>
        <taxon>Pseudomonadota</taxon>
        <taxon>Betaproteobacteria</taxon>
        <taxon>Burkholderiales</taxon>
        <taxon>Sphaerotilaceae</taxon>
        <taxon>Inhella</taxon>
    </lineage>
</organism>
<dbReference type="SUPFAM" id="SSF54427">
    <property type="entry name" value="NTF2-like"/>
    <property type="match status" value="1"/>
</dbReference>
<dbReference type="InterPro" id="IPR032710">
    <property type="entry name" value="NTF2-like_dom_sf"/>
</dbReference>
<accession>A0A931IWW4</accession>
<comment type="caution">
    <text evidence="3">The sequence shown here is derived from an EMBL/GenBank/DDBJ whole genome shotgun (WGS) entry which is preliminary data.</text>
</comment>
<dbReference type="RefSeq" id="WP_198099706.1">
    <property type="nucleotide sequence ID" value="NZ_JAEDAL010000001.1"/>
</dbReference>
<dbReference type="AlphaFoldDB" id="A0A931IWW4"/>
<dbReference type="EMBL" id="JAEDAL010000001">
    <property type="protein sequence ID" value="MBH9552133.1"/>
    <property type="molecule type" value="Genomic_DNA"/>
</dbReference>
<dbReference type="Pfam" id="PF14534">
    <property type="entry name" value="DUF4440"/>
    <property type="match status" value="1"/>
</dbReference>
<sequence>MLNRRAWLLTSASLPLMTAPVLASTWPSAEELARRIEAVRATEIAFAATMAARDLAAFRRFLAPDTVFTQGKDEPLIGPEAVVAHWARYFEGPSAPFSWAPDVVMVLPSGELARSSGPVKDPAGQVVARFQSTWRRKPDGEWEIVFDFGTGPT</sequence>
<keyword evidence="1" id="KW-0732">Signal</keyword>
<gene>
    <name evidence="3" type="ORF">I7X43_04635</name>
</gene>
<dbReference type="Gene3D" id="3.10.450.50">
    <property type="match status" value="1"/>
</dbReference>
<feature type="chain" id="PRO_5038082989" evidence="1">
    <location>
        <begin position="24"/>
        <end position="153"/>
    </location>
</feature>
<evidence type="ECO:0000313" key="3">
    <source>
        <dbReference type="EMBL" id="MBH9552133.1"/>
    </source>
</evidence>
<dbReference type="Proteomes" id="UP000620139">
    <property type="component" value="Unassembled WGS sequence"/>
</dbReference>
<protein>
    <submittedName>
        <fullName evidence="3">Nuclear transport factor 2 family protein</fullName>
    </submittedName>
</protein>
<proteinExistence type="predicted"/>